<gene>
    <name evidence="2" type="ORF">BO87DRAFT_377502</name>
</gene>
<name>A0A318YLU7_ASPNB</name>
<accession>A0A318YLU7</accession>
<evidence type="ECO:0000313" key="3">
    <source>
        <dbReference type="Proteomes" id="UP000247647"/>
    </source>
</evidence>
<dbReference type="RefSeq" id="XP_025478818.1">
    <property type="nucleotide sequence ID" value="XM_025623571.1"/>
</dbReference>
<reference evidence="2" key="1">
    <citation type="submission" date="2016-12" db="EMBL/GenBank/DDBJ databases">
        <title>The genomes of Aspergillus section Nigri reveals drivers in fungal speciation.</title>
        <authorList>
            <consortium name="DOE Joint Genome Institute"/>
            <person name="Vesth T.C."/>
            <person name="Nybo J."/>
            <person name="Theobald S."/>
            <person name="Brandl J."/>
            <person name="Frisvad J.C."/>
            <person name="Nielsen K.F."/>
            <person name="Lyhne E.K."/>
            <person name="Kogle M.E."/>
            <person name="Kuo A."/>
            <person name="Riley R."/>
            <person name="Clum A."/>
            <person name="Nolan M."/>
            <person name="Lipzen A."/>
            <person name="Salamov A."/>
            <person name="Henrissat B."/>
            <person name="Wiebenga A."/>
            <person name="De Vries R.P."/>
            <person name="Grigoriev I.V."/>
            <person name="Mortensen U.H."/>
            <person name="Andersen M.R."/>
            <person name="Baker S.E."/>
        </authorList>
    </citation>
    <scope>NUCLEOTIDE SEQUENCE [LARGE SCALE GENOMIC DNA]</scope>
    <source>
        <strain evidence="2">CBS 115656</strain>
    </source>
</reference>
<feature type="compositionally biased region" description="Polar residues" evidence="1">
    <location>
        <begin position="32"/>
        <end position="41"/>
    </location>
</feature>
<sequence length="64" mass="6971">MALPLLARKPGGCQTASSVDLPPHINKHHHSIQPSSHQRSSHTPAVIDFERIVTMLACHLVGML</sequence>
<dbReference type="Proteomes" id="UP000247647">
    <property type="component" value="Unassembled WGS sequence"/>
</dbReference>
<dbReference type="GeneID" id="37126027"/>
<evidence type="ECO:0000313" key="2">
    <source>
        <dbReference type="EMBL" id="PYH33340.1"/>
    </source>
</evidence>
<organism evidence="2 3">
    <name type="scientific">Aspergillus neoniger (strain CBS 115656)</name>
    <dbReference type="NCBI Taxonomy" id="1448310"/>
    <lineage>
        <taxon>Eukaryota</taxon>
        <taxon>Fungi</taxon>
        <taxon>Dikarya</taxon>
        <taxon>Ascomycota</taxon>
        <taxon>Pezizomycotina</taxon>
        <taxon>Eurotiomycetes</taxon>
        <taxon>Eurotiomycetidae</taxon>
        <taxon>Eurotiales</taxon>
        <taxon>Aspergillaceae</taxon>
        <taxon>Aspergillus</taxon>
        <taxon>Aspergillus subgen. Circumdati</taxon>
    </lineage>
</organism>
<protein>
    <submittedName>
        <fullName evidence="2">Uncharacterized protein</fullName>
    </submittedName>
</protein>
<dbReference type="EMBL" id="KZ821464">
    <property type="protein sequence ID" value="PYH33340.1"/>
    <property type="molecule type" value="Genomic_DNA"/>
</dbReference>
<evidence type="ECO:0000256" key="1">
    <source>
        <dbReference type="SAM" id="MobiDB-lite"/>
    </source>
</evidence>
<keyword evidence="3" id="KW-1185">Reference proteome</keyword>
<feature type="region of interest" description="Disordered" evidence="1">
    <location>
        <begin position="1"/>
        <end position="41"/>
    </location>
</feature>
<dbReference type="AlphaFoldDB" id="A0A318YLU7"/>
<proteinExistence type="predicted"/>